<feature type="transmembrane region" description="Helical" evidence="1">
    <location>
        <begin position="107"/>
        <end position="128"/>
    </location>
</feature>
<evidence type="ECO:0000313" key="3">
    <source>
        <dbReference type="EMBL" id="MCY9183165.1"/>
    </source>
</evidence>
<keyword evidence="1" id="KW-0472">Membrane</keyword>
<feature type="signal peptide" evidence="2">
    <location>
        <begin position="1"/>
        <end position="31"/>
    </location>
</feature>
<evidence type="ECO:0000313" key="4">
    <source>
        <dbReference type="Proteomes" id="UP001073053"/>
    </source>
</evidence>
<sequence>MSRKNRVVIMTAISAFLFCAMIAAASLSPLADTGSSANQFNSIGMWSAIGMILVFYLIPILIYMLGVDAMRYVMAALCGMGLLIHLSTAAIVLMVSIFSDHPLSDVITVMGLCLASAAVNIIWFFAAFRSAPKKPVTRDFT</sequence>
<dbReference type="InterPro" id="IPR020204">
    <property type="entry name" value="Uncharacterised_YxaJ"/>
</dbReference>
<comment type="caution">
    <text evidence="3">The sequence shown here is derived from an EMBL/GenBank/DDBJ whole genome shotgun (WGS) entry which is preliminary data.</text>
</comment>
<organism evidence="3 4">
    <name type="scientific">Bacillus halotolerans</name>
    <dbReference type="NCBI Taxonomy" id="260554"/>
    <lineage>
        <taxon>Bacteria</taxon>
        <taxon>Bacillati</taxon>
        <taxon>Bacillota</taxon>
        <taxon>Bacilli</taxon>
        <taxon>Bacillales</taxon>
        <taxon>Bacillaceae</taxon>
        <taxon>Bacillus</taxon>
    </lineage>
</organism>
<feature type="transmembrane region" description="Helical" evidence="1">
    <location>
        <begin position="72"/>
        <end position="95"/>
    </location>
</feature>
<evidence type="ECO:0000256" key="2">
    <source>
        <dbReference type="SAM" id="SignalP"/>
    </source>
</evidence>
<feature type="chain" id="PRO_5040465386" evidence="2">
    <location>
        <begin position="32"/>
        <end position="141"/>
    </location>
</feature>
<protein>
    <submittedName>
        <fullName evidence="3">DUF5391 domain-containing protein</fullName>
    </submittedName>
</protein>
<reference evidence="3" key="1">
    <citation type="submission" date="2022-02" db="EMBL/GenBank/DDBJ databases">
        <title>Crop Bioprotection Bacillus Genome Sequencing.</title>
        <authorList>
            <person name="Dunlap C."/>
        </authorList>
    </citation>
    <scope>NUCLEOTIDE SEQUENCE</scope>
    <source>
        <strain evidence="3">EC49O2N-C10</strain>
    </source>
</reference>
<keyword evidence="1" id="KW-1133">Transmembrane helix</keyword>
<keyword evidence="1" id="KW-0812">Transmembrane</keyword>
<dbReference type="EMBL" id="JALAWA010000001">
    <property type="protein sequence ID" value="MCY9183165.1"/>
    <property type="molecule type" value="Genomic_DNA"/>
</dbReference>
<gene>
    <name evidence="3" type="ORF">MOF03_00625</name>
</gene>
<name>A0A9Q4EGD5_9BACI</name>
<dbReference type="AlphaFoldDB" id="A0A9Q4EGD5"/>
<dbReference type="Pfam" id="PF17369">
    <property type="entry name" value="DUF5391"/>
    <property type="match status" value="1"/>
</dbReference>
<feature type="transmembrane region" description="Helical" evidence="1">
    <location>
        <begin position="43"/>
        <end position="65"/>
    </location>
</feature>
<accession>A0A9Q4EGD5</accession>
<keyword evidence="2" id="KW-0732">Signal</keyword>
<dbReference type="Proteomes" id="UP001073053">
    <property type="component" value="Unassembled WGS sequence"/>
</dbReference>
<dbReference type="RefSeq" id="WP_185848414.1">
    <property type="nucleotide sequence ID" value="NZ_JALAVZ010000002.1"/>
</dbReference>
<proteinExistence type="predicted"/>
<evidence type="ECO:0000256" key="1">
    <source>
        <dbReference type="SAM" id="Phobius"/>
    </source>
</evidence>